<evidence type="ECO:0000313" key="2">
    <source>
        <dbReference type="EMBL" id="KAF6225559.1"/>
    </source>
</evidence>
<dbReference type="GO" id="GO:0032543">
    <property type="term" value="P:mitochondrial translation"/>
    <property type="evidence" value="ECO:0007669"/>
    <property type="project" value="TreeGrafter"/>
</dbReference>
<dbReference type="EMBL" id="JACCJB010000007">
    <property type="protein sequence ID" value="KAF6225559.1"/>
    <property type="molecule type" value="Genomic_DNA"/>
</dbReference>
<dbReference type="GO" id="GO:0005763">
    <property type="term" value="C:mitochondrial small ribosomal subunit"/>
    <property type="evidence" value="ECO:0007669"/>
    <property type="project" value="TreeGrafter"/>
</dbReference>
<feature type="compositionally biased region" description="Basic and acidic residues" evidence="1">
    <location>
        <begin position="329"/>
        <end position="365"/>
    </location>
</feature>
<feature type="region of interest" description="Disordered" evidence="1">
    <location>
        <begin position="1"/>
        <end position="21"/>
    </location>
</feature>
<dbReference type="GO" id="GO:0003735">
    <property type="term" value="F:structural constituent of ribosome"/>
    <property type="evidence" value="ECO:0007669"/>
    <property type="project" value="TreeGrafter"/>
</dbReference>
<gene>
    <name evidence="2" type="ORF">HO133_009559</name>
</gene>
<dbReference type="Proteomes" id="UP000593566">
    <property type="component" value="Unassembled WGS sequence"/>
</dbReference>
<keyword evidence="3" id="KW-1185">Reference proteome</keyword>
<evidence type="ECO:0008006" key="4">
    <source>
        <dbReference type="Google" id="ProtNLM"/>
    </source>
</evidence>
<evidence type="ECO:0000256" key="1">
    <source>
        <dbReference type="SAM" id="MobiDB-lite"/>
    </source>
</evidence>
<feature type="compositionally biased region" description="Basic and acidic residues" evidence="1">
    <location>
        <begin position="88"/>
        <end position="97"/>
    </location>
</feature>
<organism evidence="2 3">
    <name type="scientific">Letharia lupina</name>
    <dbReference type="NCBI Taxonomy" id="560253"/>
    <lineage>
        <taxon>Eukaryota</taxon>
        <taxon>Fungi</taxon>
        <taxon>Dikarya</taxon>
        <taxon>Ascomycota</taxon>
        <taxon>Pezizomycotina</taxon>
        <taxon>Lecanoromycetes</taxon>
        <taxon>OSLEUM clade</taxon>
        <taxon>Lecanoromycetidae</taxon>
        <taxon>Lecanorales</taxon>
        <taxon>Lecanorineae</taxon>
        <taxon>Parmeliaceae</taxon>
        <taxon>Letharia</taxon>
    </lineage>
</organism>
<reference evidence="2 3" key="1">
    <citation type="journal article" date="2020" name="Genomics">
        <title>Complete, high-quality genomes from long-read metagenomic sequencing of two wolf lichen thalli reveals enigmatic genome architecture.</title>
        <authorList>
            <person name="McKenzie S.K."/>
            <person name="Walston R.F."/>
            <person name="Allen J.L."/>
        </authorList>
    </citation>
    <scope>NUCLEOTIDE SEQUENCE [LARGE SCALE GENOMIC DNA]</scope>
    <source>
        <strain evidence="2">WasteWater1</strain>
    </source>
</reference>
<proteinExistence type="predicted"/>
<dbReference type="GeneID" id="59337954"/>
<dbReference type="InterPro" id="IPR021036">
    <property type="entry name" value="Ribosomal_mS45"/>
</dbReference>
<evidence type="ECO:0000313" key="3">
    <source>
        <dbReference type="Proteomes" id="UP000593566"/>
    </source>
</evidence>
<accession>A0A8H6FF48</accession>
<dbReference type="RefSeq" id="XP_037154268.1">
    <property type="nucleotide sequence ID" value="XM_037300420.1"/>
</dbReference>
<dbReference type="PANTHER" id="PTHR28158">
    <property type="entry name" value="37S RIBOSOMAL PROTEIN S35, MITOCHONDRIAL"/>
    <property type="match status" value="1"/>
</dbReference>
<comment type="caution">
    <text evidence="2">The sequence shown here is derived from an EMBL/GenBank/DDBJ whole genome shotgun (WGS) entry which is preliminary data.</text>
</comment>
<dbReference type="Pfam" id="PF12298">
    <property type="entry name" value="Bot1p"/>
    <property type="match status" value="1"/>
</dbReference>
<feature type="compositionally biased region" description="Acidic residues" evidence="1">
    <location>
        <begin position="98"/>
        <end position="112"/>
    </location>
</feature>
<dbReference type="PANTHER" id="PTHR28158:SF1">
    <property type="entry name" value="SMALL RIBOSOMAL SUBUNIT PROTEIN MS45"/>
    <property type="match status" value="1"/>
</dbReference>
<feature type="region of interest" description="Disordered" evidence="1">
    <location>
        <begin position="319"/>
        <end position="388"/>
    </location>
</feature>
<dbReference type="AlphaFoldDB" id="A0A8H6FF48"/>
<sequence length="388" mass="44972">MPPRIRRPYLRTPQALPSPSHRCQCICKTRARQFSSTPKHATRVRDEMFRWLNGPGFVFRHPLPGSTNYLNAYDRYGRLVRAKNRLVGKNEKEKAEDEEKIDENADEEVNEDGEIVPKKPQKIKEAGIKETKNEPALPRETMEDLMPFPLNRQFRSQHVLSEELKDAIYERVMAEGQSVRTVSAALGVEMSRVGAVVRLKALEKEMEKQGKPIAFSYAKAVLGMLPSTPYVPYAPVTHESINDLPVHRATETQIFHPVSESRHFTRRDAGKVFDRELKPAEERVPHTELVQLEKWRHEGKIEVERIRLQREMEAKDVQSKKALERKRKEREAREMRKVDTERSEFRFQDIRVESVGRSGRSKEGVGARYGIPHQDRKKGQIKIPMRVA</sequence>
<name>A0A8H6FF48_9LECA</name>
<feature type="region of interest" description="Disordered" evidence="1">
    <location>
        <begin position="88"/>
        <end position="112"/>
    </location>
</feature>
<protein>
    <recommendedName>
        <fullName evidence="4">Eukaryotic mitochondrial regulator protein-domain-containing protein</fullName>
    </recommendedName>
</protein>